<reference evidence="1 2" key="1">
    <citation type="submission" date="2016-07" db="EMBL/GenBank/DDBJ databases">
        <title>Pervasive Adenine N6-methylation of Active Genes in Fungi.</title>
        <authorList>
            <consortium name="DOE Joint Genome Institute"/>
            <person name="Mondo S.J."/>
            <person name="Dannebaum R.O."/>
            <person name="Kuo R.C."/>
            <person name="Labutti K."/>
            <person name="Haridas S."/>
            <person name="Kuo A."/>
            <person name="Salamov A."/>
            <person name="Ahrendt S.R."/>
            <person name="Lipzen A."/>
            <person name="Sullivan W."/>
            <person name="Andreopoulos W.B."/>
            <person name="Clum A."/>
            <person name="Lindquist E."/>
            <person name="Daum C."/>
            <person name="Ramamoorthy G.K."/>
            <person name="Gryganskyi A."/>
            <person name="Culley D."/>
            <person name="Magnuson J.K."/>
            <person name="James T.Y."/>
            <person name="O'Malley M.A."/>
            <person name="Stajich J.E."/>
            <person name="Spatafora J.W."/>
            <person name="Visel A."/>
            <person name="Grigoriev I.V."/>
        </authorList>
    </citation>
    <scope>NUCLEOTIDE SEQUENCE [LARGE SCALE GENOMIC DNA]</scope>
    <source>
        <strain evidence="1 2">68-887.2</strain>
    </source>
</reference>
<dbReference type="Proteomes" id="UP000193986">
    <property type="component" value="Unassembled WGS sequence"/>
</dbReference>
<dbReference type="EMBL" id="MCFC01000070">
    <property type="protein sequence ID" value="ORY24211.1"/>
    <property type="molecule type" value="Genomic_DNA"/>
</dbReference>
<organism evidence="1 2">
    <name type="scientific">Naematelia encephala</name>
    <dbReference type="NCBI Taxonomy" id="71784"/>
    <lineage>
        <taxon>Eukaryota</taxon>
        <taxon>Fungi</taxon>
        <taxon>Dikarya</taxon>
        <taxon>Basidiomycota</taxon>
        <taxon>Agaricomycotina</taxon>
        <taxon>Tremellomycetes</taxon>
        <taxon>Tremellales</taxon>
        <taxon>Naemateliaceae</taxon>
        <taxon>Naematelia</taxon>
    </lineage>
</organism>
<comment type="caution">
    <text evidence="1">The sequence shown here is derived from an EMBL/GenBank/DDBJ whole genome shotgun (WGS) entry which is preliminary data.</text>
</comment>
<evidence type="ECO:0000313" key="1">
    <source>
        <dbReference type="EMBL" id="ORY24211.1"/>
    </source>
</evidence>
<evidence type="ECO:0000313" key="2">
    <source>
        <dbReference type="Proteomes" id="UP000193986"/>
    </source>
</evidence>
<dbReference type="AlphaFoldDB" id="A0A1Y2ANT5"/>
<accession>A0A1Y2ANT5</accession>
<dbReference type="InParanoid" id="A0A1Y2ANT5"/>
<proteinExistence type="predicted"/>
<feature type="non-terminal residue" evidence="1">
    <location>
        <position position="1"/>
    </location>
</feature>
<gene>
    <name evidence="1" type="ORF">BCR39DRAFT_472529</name>
</gene>
<name>A0A1Y2ANT5_9TREE</name>
<keyword evidence="2" id="KW-1185">Reference proteome</keyword>
<sequence>KRFEGNSRCYRCRVDDGACIVPTGRSKCVSCPNECSFKPSERSQRQLLRLSSAWSMLRTLRLLQSDHKEAAAIEEAQDDLARVAMVFGGLSHNGQIVDKGL</sequence>
<protein>
    <submittedName>
        <fullName evidence="1">Uncharacterized protein</fullName>
    </submittedName>
</protein>